<sequence>MIKTTIARKFGMVRQTISGIVARFSEQQTVVSAPKPGKPWKTDDQNLYARHYHGSHQWPTKTITLSDSDRHITGSERIARTTNPRQKTHLNIYQLWTVLAGPNDDDGCSNAEPTPAADRTAHCRPPAILFPNSLRLPRRLMRGAHAAGRGKSTRRFSLNRKKKSSRKTESAHSPSSTLSPLLSSPQLQ</sequence>
<evidence type="ECO:0000256" key="1">
    <source>
        <dbReference type="SAM" id="MobiDB-lite"/>
    </source>
</evidence>
<gene>
    <name evidence="2" type="ORF">PCASD_13044</name>
</gene>
<accession>A0A2N5U4F3</accession>
<name>A0A2N5U4F3_9BASI</name>
<dbReference type="EMBL" id="PGCI01000239">
    <property type="protein sequence ID" value="PLW32600.1"/>
    <property type="molecule type" value="Genomic_DNA"/>
</dbReference>
<protein>
    <recommendedName>
        <fullName evidence="4">Paired domain-containing protein</fullName>
    </recommendedName>
</protein>
<evidence type="ECO:0000313" key="2">
    <source>
        <dbReference type="EMBL" id="PLW32600.1"/>
    </source>
</evidence>
<proteinExistence type="predicted"/>
<feature type="region of interest" description="Disordered" evidence="1">
    <location>
        <begin position="144"/>
        <end position="188"/>
    </location>
</feature>
<dbReference type="AlphaFoldDB" id="A0A2N5U4F3"/>
<dbReference type="Proteomes" id="UP000235392">
    <property type="component" value="Unassembled WGS sequence"/>
</dbReference>
<feature type="compositionally biased region" description="Low complexity" evidence="1">
    <location>
        <begin position="173"/>
        <end position="188"/>
    </location>
</feature>
<evidence type="ECO:0008006" key="4">
    <source>
        <dbReference type="Google" id="ProtNLM"/>
    </source>
</evidence>
<comment type="caution">
    <text evidence="2">The sequence shown here is derived from an EMBL/GenBank/DDBJ whole genome shotgun (WGS) entry which is preliminary data.</text>
</comment>
<reference evidence="2 3" key="1">
    <citation type="submission" date="2017-11" db="EMBL/GenBank/DDBJ databases">
        <title>De novo assembly and phasing of dikaryotic genomes from two isolates of Puccinia coronata f. sp. avenae, the causal agent of oat crown rust.</title>
        <authorList>
            <person name="Miller M.E."/>
            <person name="Zhang Y."/>
            <person name="Omidvar V."/>
            <person name="Sperschneider J."/>
            <person name="Schwessinger B."/>
            <person name="Raley C."/>
            <person name="Palmer J.M."/>
            <person name="Garnica D."/>
            <person name="Upadhyaya N."/>
            <person name="Rathjen J."/>
            <person name="Taylor J.M."/>
            <person name="Park R.F."/>
            <person name="Dodds P.N."/>
            <person name="Hirsch C.D."/>
            <person name="Kianian S.F."/>
            <person name="Figueroa M."/>
        </authorList>
    </citation>
    <scope>NUCLEOTIDE SEQUENCE [LARGE SCALE GENOMIC DNA]</scope>
    <source>
        <strain evidence="2">12SD80</strain>
    </source>
</reference>
<feature type="compositionally biased region" description="Basic residues" evidence="1">
    <location>
        <begin position="151"/>
        <end position="165"/>
    </location>
</feature>
<organism evidence="2 3">
    <name type="scientific">Puccinia coronata f. sp. avenae</name>
    <dbReference type="NCBI Taxonomy" id="200324"/>
    <lineage>
        <taxon>Eukaryota</taxon>
        <taxon>Fungi</taxon>
        <taxon>Dikarya</taxon>
        <taxon>Basidiomycota</taxon>
        <taxon>Pucciniomycotina</taxon>
        <taxon>Pucciniomycetes</taxon>
        <taxon>Pucciniales</taxon>
        <taxon>Pucciniaceae</taxon>
        <taxon>Puccinia</taxon>
    </lineage>
</organism>
<evidence type="ECO:0000313" key="3">
    <source>
        <dbReference type="Proteomes" id="UP000235392"/>
    </source>
</evidence>